<evidence type="ECO:0000256" key="2">
    <source>
        <dbReference type="ARBA" id="ARBA00023002"/>
    </source>
</evidence>
<evidence type="ECO:0000313" key="5">
    <source>
        <dbReference type="EMBL" id="MFG6414675.1"/>
    </source>
</evidence>
<evidence type="ECO:0000259" key="4">
    <source>
        <dbReference type="Pfam" id="PF01266"/>
    </source>
</evidence>
<comment type="caution">
    <text evidence="5">The sequence shown here is derived from an EMBL/GenBank/DDBJ whole genome shotgun (WGS) entry which is preliminary data.</text>
</comment>
<accession>A0ABW7EMG8</accession>
<dbReference type="InterPro" id="IPR036188">
    <property type="entry name" value="FAD/NAD-bd_sf"/>
</dbReference>
<dbReference type="GO" id="GO:0016491">
    <property type="term" value="F:oxidoreductase activity"/>
    <property type="evidence" value="ECO:0007669"/>
    <property type="project" value="UniProtKB-KW"/>
</dbReference>
<evidence type="ECO:0000256" key="3">
    <source>
        <dbReference type="SAM" id="MobiDB-lite"/>
    </source>
</evidence>
<feature type="domain" description="FAD dependent oxidoreductase" evidence="4">
    <location>
        <begin position="5"/>
        <end position="395"/>
    </location>
</feature>
<protein>
    <submittedName>
        <fullName evidence="5">NAD(P)/FAD-dependent oxidoreductase</fullName>
        <ecNumber evidence="5">1.-.-.-</ecNumber>
    </submittedName>
</protein>
<sequence length="416" mass="43526">MSRCVAVVGAGLAGVTTAYELALAGFEVHVFERGGSVAEQASFAGSALLLPFVPGLAESASSAPLSWRWRRWRANRRTSDAPATLAALSQLGLARTAELRHTLGLDDETTEGLLVALVDAKRVAAIEAQLEGWTALGLRPELLDADAARQREPGLNADAQLAGALALAHGGAGNARLFAQQLRQQAQRLGARFRFHTTVRAITPDGAGLTLRHEHTPPADAPTRAADREAGDTQPHPAGPQDERFNAVVLCNGLDAPALLGRRLPLAAMHEASVTAPIRLLEAHPELGPKAGWVDPARGIAIARTGQRVRVTGGLAITGAQDKVAPDFEALHRDLQHWFPGSVLHQQVQQGQSRRALAADGLPLLGASGSAGIWLNLSPGSQGWGLACGAAQVLATQMAGQTPALDLSALGPQRLT</sequence>
<comment type="similarity">
    <text evidence="1">Belongs to the DadA oxidoreductase family.</text>
</comment>
<dbReference type="PANTHER" id="PTHR13847:SF280">
    <property type="entry name" value="D-AMINO ACID DEHYDROGENASE"/>
    <property type="match status" value="1"/>
</dbReference>
<organism evidence="5 6">
    <name type="scientific">Pelomonas dachongensis</name>
    <dbReference type="NCBI Taxonomy" id="3299029"/>
    <lineage>
        <taxon>Bacteria</taxon>
        <taxon>Pseudomonadati</taxon>
        <taxon>Pseudomonadota</taxon>
        <taxon>Betaproteobacteria</taxon>
        <taxon>Burkholderiales</taxon>
        <taxon>Sphaerotilaceae</taxon>
        <taxon>Roseateles</taxon>
    </lineage>
</organism>
<keyword evidence="6" id="KW-1185">Reference proteome</keyword>
<evidence type="ECO:0000256" key="1">
    <source>
        <dbReference type="ARBA" id="ARBA00009410"/>
    </source>
</evidence>
<keyword evidence="2 5" id="KW-0560">Oxidoreductase</keyword>
<dbReference type="RefSeq" id="WP_394470754.1">
    <property type="nucleotide sequence ID" value="NZ_JBIGHY010000004.1"/>
</dbReference>
<gene>
    <name evidence="5" type="ORF">ACG02S_12285</name>
</gene>
<evidence type="ECO:0000313" key="6">
    <source>
        <dbReference type="Proteomes" id="UP001606300"/>
    </source>
</evidence>
<dbReference type="EMBL" id="JBIGHY010000004">
    <property type="protein sequence ID" value="MFG6414675.1"/>
    <property type="molecule type" value="Genomic_DNA"/>
</dbReference>
<dbReference type="Gene3D" id="3.30.9.10">
    <property type="entry name" value="D-Amino Acid Oxidase, subunit A, domain 2"/>
    <property type="match status" value="1"/>
</dbReference>
<dbReference type="SUPFAM" id="SSF51905">
    <property type="entry name" value="FAD/NAD(P)-binding domain"/>
    <property type="match status" value="1"/>
</dbReference>
<dbReference type="EC" id="1.-.-.-" evidence="5"/>
<proteinExistence type="inferred from homology"/>
<reference evidence="5 6" key="1">
    <citation type="submission" date="2024-09" db="EMBL/GenBank/DDBJ databases">
        <title>Novel species of the genus Pelomonas and Roseateles isolated from streams.</title>
        <authorList>
            <person name="Lu H."/>
        </authorList>
    </citation>
    <scope>NUCLEOTIDE SEQUENCE [LARGE SCALE GENOMIC DNA]</scope>
    <source>
        <strain evidence="5 6">DC23W</strain>
    </source>
</reference>
<dbReference type="PANTHER" id="PTHR13847">
    <property type="entry name" value="SARCOSINE DEHYDROGENASE-RELATED"/>
    <property type="match status" value="1"/>
</dbReference>
<dbReference type="InterPro" id="IPR006076">
    <property type="entry name" value="FAD-dep_OxRdtase"/>
</dbReference>
<dbReference type="Gene3D" id="3.50.50.60">
    <property type="entry name" value="FAD/NAD(P)-binding domain"/>
    <property type="match status" value="1"/>
</dbReference>
<name>A0ABW7EMG8_9BURK</name>
<dbReference type="Pfam" id="PF01266">
    <property type="entry name" value="DAO"/>
    <property type="match status" value="1"/>
</dbReference>
<feature type="region of interest" description="Disordered" evidence="3">
    <location>
        <begin position="208"/>
        <end position="242"/>
    </location>
</feature>
<dbReference type="Proteomes" id="UP001606300">
    <property type="component" value="Unassembled WGS sequence"/>
</dbReference>